<dbReference type="AlphaFoldDB" id="A0A9D1S880"/>
<comment type="function">
    <text evidence="1">Multidrug efflux pump.</text>
</comment>
<evidence type="ECO:0000256" key="5">
    <source>
        <dbReference type="ARBA" id="ARBA00022448"/>
    </source>
</evidence>
<keyword evidence="11 13" id="KW-0472">Membrane</keyword>
<feature type="transmembrane region" description="Helical" evidence="13">
    <location>
        <begin position="92"/>
        <end position="115"/>
    </location>
</feature>
<reference evidence="14" key="2">
    <citation type="journal article" date="2021" name="PeerJ">
        <title>Extensive microbial diversity within the chicken gut microbiome revealed by metagenomics and culture.</title>
        <authorList>
            <person name="Gilroy R."/>
            <person name="Ravi A."/>
            <person name="Getino M."/>
            <person name="Pursley I."/>
            <person name="Horton D.L."/>
            <person name="Alikhan N.F."/>
            <person name="Baker D."/>
            <person name="Gharbi K."/>
            <person name="Hall N."/>
            <person name="Watson M."/>
            <person name="Adriaenssens E.M."/>
            <person name="Foster-Nyarko E."/>
            <person name="Jarju S."/>
            <person name="Secka A."/>
            <person name="Antonio M."/>
            <person name="Oren A."/>
            <person name="Chaudhuri R.R."/>
            <person name="La Ragione R."/>
            <person name="Hildebrand F."/>
            <person name="Pallen M.J."/>
        </authorList>
    </citation>
    <scope>NUCLEOTIDE SEQUENCE</scope>
    <source>
        <strain evidence="14">ChiGjej1B1-1684</strain>
    </source>
</reference>
<keyword evidence="9 13" id="KW-1133">Transmembrane helix</keyword>
<evidence type="ECO:0000313" key="14">
    <source>
        <dbReference type="EMBL" id="HIU50914.1"/>
    </source>
</evidence>
<dbReference type="PANTHER" id="PTHR43298:SF2">
    <property type="entry name" value="FMN_FAD EXPORTER YEEO-RELATED"/>
    <property type="match status" value="1"/>
</dbReference>
<keyword evidence="7" id="KW-1003">Cell membrane</keyword>
<feature type="transmembrane region" description="Helical" evidence="13">
    <location>
        <begin position="269"/>
        <end position="293"/>
    </location>
</feature>
<feature type="transmembrane region" description="Helical" evidence="13">
    <location>
        <begin position="55"/>
        <end position="80"/>
    </location>
</feature>
<feature type="transmembrane region" description="Helical" evidence="13">
    <location>
        <begin position="231"/>
        <end position="257"/>
    </location>
</feature>
<evidence type="ECO:0000256" key="8">
    <source>
        <dbReference type="ARBA" id="ARBA00022692"/>
    </source>
</evidence>
<keyword evidence="6" id="KW-0050">Antiport</keyword>
<feature type="transmembrane region" description="Helical" evidence="13">
    <location>
        <begin position="190"/>
        <end position="210"/>
    </location>
</feature>
<dbReference type="PIRSF" id="PIRSF006603">
    <property type="entry name" value="DinF"/>
    <property type="match status" value="1"/>
</dbReference>
<evidence type="ECO:0000256" key="10">
    <source>
        <dbReference type="ARBA" id="ARBA00023065"/>
    </source>
</evidence>
<evidence type="ECO:0000256" key="1">
    <source>
        <dbReference type="ARBA" id="ARBA00003408"/>
    </source>
</evidence>
<dbReference type="PANTHER" id="PTHR43298">
    <property type="entry name" value="MULTIDRUG RESISTANCE PROTEIN NORM-RELATED"/>
    <property type="match status" value="1"/>
</dbReference>
<comment type="subcellular location">
    <subcellularLocation>
        <location evidence="2">Cell membrane</location>
        <topology evidence="2">Multi-pass membrane protein</topology>
    </subcellularLocation>
</comment>
<name>A0A9D1S880_9FIRM</name>
<evidence type="ECO:0000256" key="11">
    <source>
        <dbReference type="ARBA" id="ARBA00023136"/>
    </source>
</evidence>
<dbReference type="GO" id="GO:0006811">
    <property type="term" value="P:monoatomic ion transport"/>
    <property type="evidence" value="ECO:0007669"/>
    <property type="project" value="UniProtKB-KW"/>
</dbReference>
<keyword evidence="8 13" id="KW-0812">Transmembrane</keyword>
<feature type="transmembrane region" description="Helical" evidence="13">
    <location>
        <begin position="422"/>
        <end position="439"/>
    </location>
</feature>
<feature type="transmembrane region" description="Helical" evidence="13">
    <location>
        <begin position="165"/>
        <end position="184"/>
    </location>
</feature>
<feature type="transmembrane region" description="Helical" evidence="13">
    <location>
        <begin position="314"/>
        <end position="334"/>
    </location>
</feature>
<sequence length="451" mass="48912">MVKDLTKGSTGKILWLFALPLLGSVIFQQMYNMADTVIAGQFIGEDALSAVGSSYPITMIFMAVALGCNLGCSVVISRHFGAKHYKEVRECVTTILTAISAVGIFLTIVGILISVPIMNVLQTPANIFDDALAYLYIYIGGFLFVLLYNVCTGIFSALGDSKTPLYFLIASSLGNIALDLVFVICFNMGVAGLAWATFIAQGIAAILCIFRLFHAIKKLTFEGTAKFFSKVLLVQMCVVAIPSVLQQSFVSVGNLFIQGLVNSYGSQVIAGYTSAIKLNTFVVTTLTTVAGALSSFAAQNMGAGEIGRIKKGMTSGIFMVFTVAIPFSLLYVFFQEPALKIFAQDLSPMALSTGSNFLTIVAPFYVVVGLKLMYDAILRGTESMIPFMAATFADLLIRVILCYIFNAIIGVEGLWLSWPVGWIISTAMSAFFYYSGIWYKHKSSHLHKETN</sequence>
<comment type="caution">
    <text evidence="14">The sequence shown here is derived from an EMBL/GenBank/DDBJ whole genome shotgun (WGS) entry which is preliminary data.</text>
</comment>
<dbReference type="InterPro" id="IPR048279">
    <property type="entry name" value="MdtK-like"/>
</dbReference>
<dbReference type="EMBL" id="DVNG01000118">
    <property type="protein sequence ID" value="HIU50914.1"/>
    <property type="molecule type" value="Genomic_DNA"/>
</dbReference>
<proteinExistence type="inferred from homology"/>
<organism evidence="14 15">
    <name type="scientific">Candidatus Limousia pullorum</name>
    <dbReference type="NCBI Taxonomy" id="2840860"/>
    <lineage>
        <taxon>Bacteria</taxon>
        <taxon>Bacillati</taxon>
        <taxon>Bacillota</taxon>
        <taxon>Clostridia</taxon>
        <taxon>Eubacteriales</taxon>
        <taxon>Oscillospiraceae</taxon>
        <taxon>Oscillospiraceae incertae sedis</taxon>
        <taxon>Candidatus Limousia</taxon>
    </lineage>
</organism>
<evidence type="ECO:0000256" key="9">
    <source>
        <dbReference type="ARBA" id="ARBA00022989"/>
    </source>
</evidence>
<comment type="similarity">
    <text evidence="3">Belongs to the multi antimicrobial extrusion (MATE) (TC 2.A.66.1) family.</text>
</comment>
<accession>A0A9D1S880</accession>
<evidence type="ECO:0000256" key="7">
    <source>
        <dbReference type="ARBA" id="ARBA00022475"/>
    </source>
</evidence>
<dbReference type="Proteomes" id="UP000824118">
    <property type="component" value="Unassembled WGS sequence"/>
</dbReference>
<dbReference type="GO" id="GO:0015297">
    <property type="term" value="F:antiporter activity"/>
    <property type="evidence" value="ECO:0007669"/>
    <property type="project" value="UniProtKB-KW"/>
</dbReference>
<evidence type="ECO:0000256" key="4">
    <source>
        <dbReference type="ARBA" id="ARBA00020268"/>
    </source>
</evidence>
<evidence type="ECO:0000313" key="15">
    <source>
        <dbReference type="Proteomes" id="UP000824118"/>
    </source>
</evidence>
<evidence type="ECO:0000256" key="2">
    <source>
        <dbReference type="ARBA" id="ARBA00004651"/>
    </source>
</evidence>
<dbReference type="InterPro" id="IPR002528">
    <property type="entry name" value="MATE_fam"/>
</dbReference>
<dbReference type="Pfam" id="PF01554">
    <property type="entry name" value="MatE"/>
    <property type="match status" value="2"/>
</dbReference>
<evidence type="ECO:0000256" key="12">
    <source>
        <dbReference type="ARBA" id="ARBA00031636"/>
    </source>
</evidence>
<feature type="transmembrane region" description="Helical" evidence="13">
    <location>
        <begin position="135"/>
        <end position="158"/>
    </location>
</feature>
<dbReference type="CDD" id="cd13138">
    <property type="entry name" value="MATE_yoeA_like"/>
    <property type="match status" value="1"/>
</dbReference>
<protein>
    <recommendedName>
        <fullName evidence="4">Probable multidrug resistance protein NorM</fullName>
    </recommendedName>
    <alternativeName>
        <fullName evidence="12">Multidrug-efflux transporter</fullName>
    </alternativeName>
</protein>
<evidence type="ECO:0000256" key="6">
    <source>
        <dbReference type="ARBA" id="ARBA00022449"/>
    </source>
</evidence>
<dbReference type="InterPro" id="IPR050222">
    <property type="entry name" value="MATE_MdtK"/>
</dbReference>
<gene>
    <name evidence="14" type="ORF">IAD22_07875</name>
</gene>
<keyword evidence="10" id="KW-0406">Ion transport</keyword>
<dbReference type="GO" id="GO:0042910">
    <property type="term" value="F:xenobiotic transmembrane transporter activity"/>
    <property type="evidence" value="ECO:0007669"/>
    <property type="project" value="InterPro"/>
</dbReference>
<evidence type="ECO:0000256" key="13">
    <source>
        <dbReference type="SAM" id="Phobius"/>
    </source>
</evidence>
<feature type="transmembrane region" description="Helical" evidence="13">
    <location>
        <begin position="354"/>
        <end position="374"/>
    </location>
</feature>
<reference evidence="14" key="1">
    <citation type="submission" date="2020-10" db="EMBL/GenBank/DDBJ databases">
        <authorList>
            <person name="Gilroy R."/>
        </authorList>
    </citation>
    <scope>NUCLEOTIDE SEQUENCE</scope>
    <source>
        <strain evidence="14">ChiGjej1B1-1684</strain>
    </source>
</reference>
<evidence type="ECO:0000256" key="3">
    <source>
        <dbReference type="ARBA" id="ARBA00010199"/>
    </source>
</evidence>
<keyword evidence="5" id="KW-0813">Transport</keyword>
<dbReference type="GO" id="GO:0005886">
    <property type="term" value="C:plasma membrane"/>
    <property type="evidence" value="ECO:0007669"/>
    <property type="project" value="UniProtKB-SubCell"/>
</dbReference>
<feature type="transmembrane region" description="Helical" evidence="13">
    <location>
        <begin position="395"/>
        <end position="416"/>
    </location>
</feature>
<dbReference type="NCBIfam" id="TIGR00797">
    <property type="entry name" value="matE"/>
    <property type="match status" value="1"/>
</dbReference>